<evidence type="ECO:0000313" key="3">
    <source>
        <dbReference type="Proteomes" id="UP000183997"/>
    </source>
</evidence>
<sequence length="91" mass="9733">MFLVANKIVFAMAMLRCFSSCIELSAAMLMLRYGKVETALKINAVLALVGPTIMILVTTLGLVGLAGKVSISKMGFIFSGVVLIFYGISRP</sequence>
<evidence type="ECO:0000256" key="1">
    <source>
        <dbReference type="SAM" id="Phobius"/>
    </source>
</evidence>
<keyword evidence="1" id="KW-1133">Transmembrane helix</keyword>
<protein>
    <recommendedName>
        <fullName evidence="4">DUF2619 domain-containing protein</fullName>
    </recommendedName>
</protein>
<keyword evidence="3" id="KW-1185">Reference proteome</keyword>
<feature type="transmembrane region" description="Helical" evidence="1">
    <location>
        <begin position="71"/>
        <end position="88"/>
    </location>
</feature>
<evidence type="ECO:0000313" key="2">
    <source>
        <dbReference type="EMBL" id="SHJ96603.1"/>
    </source>
</evidence>
<dbReference type="OrthoDB" id="1726013at2"/>
<dbReference type="Pfam" id="PF10942">
    <property type="entry name" value="DUF2619"/>
    <property type="match status" value="1"/>
</dbReference>
<reference evidence="3" key="1">
    <citation type="submission" date="2016-11" db="EMBL/GenBank/DDBJ databases">
        <authorList>
            <person name="Varghese N."/>
            <person name="Submissions S."/>
        </authorList>
    </citation>
    <scope>NUCLEOTIDE SEQUENCE [LARGE SCALE GENOMIC DNA]</scope>
    <source>
        <strain evidence="3">DSM 10349</strain>
    </source>
</reference>
<dbReference type="STRING" id="1121421.SAMN02745123_00206"/>
<organism evidence="2 3">
    <name type="scientific">Desulforamulus aeronauticus DSM 10349</name>
    <dbReference type="NCBI Taxonomy" id="1121421"/>
    <lineage>
        <taxon>Bacteria</taxon>
        <taxon>Bacillati</taxon>
        <taxon>Bacillota</taxon>
        <taxon>Clostridia</taxon>
        <taxon>Eubacteriales</taxon>
        <taxon>Peptococcaceae</taxon>
        <taxon>Desulforamulus</taxon>
    </lineage>
</organism>
<keyword evidence="1" id="KW-0812">Transmembrane</keyword>
<feature type="transmembrane region" description="Helical" evidence="1">
    <location>
        <begin position="12"/>
        <end position="31"/>
    </location>
</feature>
<evidence type="ECO:0008006" key="4">
    <source>
        <dbReference type="Google" id="ProtNLM"/>
    </source>
</evidence>
<name>A0A1M6NLH5_9FIRM</name>
<dbReference type="EMBL" id="FRAR01000004">
    <property type="protein sequence ID" value="SHJ96603.1"/>
    <property type="molecule type" value="Genomic_DNA"/>
</dbReference>
<keyword evidence="1" id="KW-0472">Membrane</keyword>
<accession>A0A1M6NLH5</accession>
<feature type="transmembrane region" description="Helical" evidence="1">
    <location>
        <begin position="43"/>
        <end position="65"/>
    </location>
</feature>
<dbReference type="AlphaFoldDB" id="A0A1M6NLH5"/>
<dbReference type="RefSeq" id="WP_072910415.1">
    <property type="nucleotide sequence ID" value="NZ_FRAR01000004.1"/>
</dbReference>
<dbReference type="Proteomes" id="UP000183997">
    <property type="component" value="Unassembled WGS sequence"/>
</dbReference>
<dbReference type="InterPro" id="IPR020390">
    <property type="entry name" value="Uncharacterised_YqhV"/>
</dbReference>
<proteinExistence type="predicted"/>
<gene>
    <name evidence="2" type="ORF">SAMN02745123_00206</name>
</gene>